<dbReference type="EMBL" id="HBFQ01048262">
    <property type="protein sequence ID" value="CAD8860116.1"/>
    <property type="molecule type" value="Transcribed_RNA"/>
</dbReference>
<accession>A0A7S1FCM8</accession>
<proteinExistence type="predicted"/>
<protein>
    <submittedName>
        <fullName evidence="1">Uncharacterized protein</fullName>
    </submittedName>
</protein>
<reference evidence="1" key="1">
    <citation type="submission" date="2021-01" db="EMBL/GenBank/DDBJ databases">
        <authorList>
            <person name="Corre E."/>
            <person name="Pelletier E."/>
            <person name="Niang G."/>
            <person name="Scheremetjew M."/>
            <person name="Finn R."/>
            <person name="Kale V."/>
            <person name="Holt S."/>
            <person name="Cochrane G."/>
            <person name="Meng A."/>
            <person name="Brown T."/>
            <person name="Cohen L."/>
        </authorList>
    </citation>
    <scope>NUCLEOTIDE SEQUENCE</scope>
</reference>
<sequence>MSCVDVVKEASRCSTPNPPNIQCVTALSNKCQRPLVVSATPGSVVAPSDPGVQRVCVQSSECVHLAPGETKTMSFMTQCIDPRKAYPQQSAVHVSAKTLTVAEAGGHTERSLTQSDMWSKSHAVSVPLLGAMAIAGEVVSCGWILGAPSSWSPYQTRRLIRWSMPMVLSSLVGVTQMIYGGLASKFTGLLLASLPVLLKTKIAEQPLFTDRKWTRAASNSDSEWTLECKAFDANKSTAIRIRPALEGVVATFSSRRGRVFSETVPYPEKEFLSTFRLVEQTAVFMPQGQLLRMTFQEVHEPEVMLLARASVNSAASSPSSVETEVSWINLTDAMQRTSEINIQDSPTSR</sequence>
<gene>
    <name evidence="1" type="ORF">NSCI0253_LOCUS34470</name>
</gene>
<evidence type="ECO:0000313" key="1">
    <source>
        <dbReference type="EMBL" id="CAD8860116.1"/>
    </source>
</evidence>
<dbReference type="AlphaFoldDB" id="A0A7S1FCM8"/>
<organism evidence="1">
    <name type="scientific">Noctiluca scintillans</name>
    <name type="common">Sea sparkle</name>
    <name type="synonym">Red tide dinoflagellate</name>
    <dbReference type="NCBI Taxonomy" id="2966"/>
    <lineage>
        <taxon>Eukaryota</taxon>
        <taxon>Sar</taxon>
        <taxon>Alveolata</taxon>
        <taxon>Dinophyceae</taxon>
        <taxon>Noctilucales</taxon>
        <taxon>Noctilucaceae</taxon>
        <taxon>Noctiluca</taxon>
    </lineage>
</organism>
<name>A0A7S1FCM8_NOCSC</name>